<gene>
    <name evidence="1" type="ORF">ACOLOM_LOCUS12638</name>
</gene>
<feature type="non-terminal residue" evidence="1">
    <location>
        <position position="99"/>
    </location>
</feature>
<comment type="caution">
    <text evidence="1">The sequence shown here is derived from an EMBL/GenBank/DDBJ whole genome shotgun (WGS) entry which is preliminary data.</text>
</comment>
<evidence type="ECO:0000313" key="1">
    <source>
        <dbReference type="EMBL" id="CAG8749738.1"/>
    </source>
</evidence>
<reference evidence="1" key="1">
    <citation type="submission" date="2021-06" db="EMBL/GenBank/DDBJ databases">
        <authorList>
            <person name="Kallberg Y."/>
            <person name="Tangrot J."/>
            <person name="Rosling A."/>
        </authorList>
    </citation>
    <scope>NUCLEOTIDE SEQUENCE</scope>
    <source>
        <strain evidence="1">CL356</strain>
    </source>
</reference>
<protein>
    <submittedName>
        <fullName evidence="1">13377_t:CDS:1</fullName>
    </submittedName>
</protein>
<sequence length="99" mass="11232">MTVRINTLRKNTCPWRSQVREPKRFKTSVLTMLDPNGRSLNIQRQKKLSYIFNARLRKSVPLPSDGPCPGAPRQATVSLPIDEEVVRVLVIAGRDLGYD</sequence>
<evidence type="ECO:0000313" key="2">
    <source>
        <dbReference type="Proteomes" id="UP000789525"/>
    </source>
</evidence>
<keyword evidence="2" id="KW-1185">Reference proteome</keyword>
<name>A0ACA9QID9_9GLOM</name>
<dbReference type="Proteomes" id="UP000789525">
    <property type="component" value="Unassembled WGS sequence"/>
</dbReference>
<dbReference type="EMBL" id="CAJVPT010052495">
    <property type="protein sequence ID" value="CAG8749738.1"/>
    <property type="molecule type" value="Genomic_DNA"/>
</dbReference>
<accession>A0ACA9QID9</accession>
<organism evidence="1 2">
    <name type="scientific">Acaulospora colombiana</name>
    <dbReference type="NCBI Taxonomy" id="27376"/>
    <lineage>
        <taxon>Eukaryota</taxon>
        <taxon>Fungi</taxon>
        <taxon>Fungi incertae sedis</taxon>
        <taxon>Mucoromycota</taxon>
        <taxon>Glomeromycotina</taxon>
        <taxon>Glomeromycetes</taxon>
        <taxon>Diversisporales</taxon>
        <taxon>Acaulosporaceae</taxon>
        <taxon>Acaulospora</taxon>
    </lineage>
</organism>
<proteinExistence type="predicted"/>